<dbReference type="Proteomes" id="UP000636793">
    <property type="component" value="Unassembled WGS sequence"/>
</dbReference>
<dbReference type="InterPro" id="IPR025110">
    <property type="entry name" value="AMP-bd_C"/>
</dbReference>
<dbReference type="InterPro" id="IPR000873">
    <property type="entry name" value="AMP-dep_synth/lig_dom"/>
</dbReference>
<dbReference type="Pfam" id="PF00501">
    <property type="entry name" value="AMP-binding"/>
    <property type="match status" value="1"/>
</dbReference>
<dbReference type="AlphaFoldDB" id="A0A916TFA7"/>
<gene>
    <name evidence="3" type="primary">menE</name>
    <name evidence="3" type="ORF">GCM10011492_37130</name>
</gene>
<dbReference type="PANTHER" id="PTHR43201:SF32">
    <property type="entry name" value="2-SUCCINYLBENZOATE--COA LIGASE, CHLOROPLASTIC_PEROXISOMAL"/>
    <property type="match status" value="1"/>
</dbReference>
<sequence length="391" mass="41121">MSAYPWWVPDLQPFAVGDLTAYRAALAAALDGSGPAIAPYADRAAPDLAPFAGLPDGLALVVSTSGSTGSPKRAMLTRDALVASADATHERLGGPGQWLLPMPAQHIAGTQVLIRSLRAGTTPVTPQHFGVREFIAAARKLTHERRYTALVPTQLHRLLDAGDEARAALGSFDGILLGGAAADPGMLEDAERLGATVLTTYGSSETAGGCVYSGEPLTGTTVDIADDGRITLCGNTIASGYLGRPDLTAATFGRRADGIRTFRTDDIGVWRNGRLQVVGRIDDLINTGGVKVAPRIVETAATSHTDVLEAVALGLPDEDWGQAVGLAIRARNALSLEDIREHLRGRVPSYALPKRLLLVDEMPLRGPGKPDRASLATAPGWQTLNVHQQAD</sequence>
<organism evidence="3 4">
    <name type="scientific">Flexivirga endophytica</name>
    <dbReference type="NCBI Taxonomy" id="1849103"/>
    <lineage>
        <taxon>Bacteria</taxon>
        <taxon>Bacillati</taxon>
        <taxon>Actinomycetota</taxon>
        <taxon>Actinomycetes</taxon>
        <taxon>Micrococcales</taxon>
        <taxon>Dermacoccaceae</taxon>
        <taxon>Flexivirga</taxon>
    </lineage>
</organism>
<keyword evidence="4" id="KW-1185">Reference proteome</keyword>
<dbReference type="Pfam" id="PF13193">
    <property type="entry name" value="AMP-binding_C"/>
    <property type="match status" value="1"/>
</dbReference>
<feature type="domain" description="AMP-binding enzyme C-terminal" evidence="2">
    <location>
        <begin position="297"/>
        <end position="369"/>
    </location>
</feature>
<feature type="domain" description="AMP-dependent synthetase/ligase" evidence="1">
    <location>
        <begin position="54"/>
        <end position="216"/>
    </location>
</feature>
<keyword evidence="3" id="KW-0436">Ligase</keyword>
<name>A0A916TFA7_9MICO</name>
<evidence type="ECO:0000259" key="1">
    <source>
        <dbReference type="Pfam" id="PF00501"/>
    </source>
</evidence>
<evidence type="ECO:0000259" key="2">
    <source>
        <dbReference type="Pfam" id="PF13193"/>
    </source>
</evidence>
<comment type="caution">
    <text evidence="3">The sequence shown here is derived from an EMBL/GenBank/DDBJ whole genome shotgun (WGS) entry which is preliminary data.</text>
</comment>
<dbReference type="SUPFAM" id="SSF56801">
    <property type="entry name" value="Acetyl-CoA synthetase-like"/>
    <property type="match status" value="1"/>
</dbReference>
<dbReference type="GO" id="GO:0031956">
    <property type="term" value="F:medium-chain fatty acid-CoA ligase activity"/>
    <property type="evidence" value="ECO:0007669"/>
    <property type="project" value="TreeGrafter"/>
</dbReference>
<dbReference type="Gene3D" id="3.40.50.12780">
    <property type="entry name" value="N-terminal domain of ligase-like"/>
    <property type="match status" value="1"/>
</dbReference>
<accession>A0A916TFA7</accession>
<dbReference type="GO" id="GO:0006631">
    <property type="term" value="P:fatty acid metabolic process"/>
    <property type="evidence" value="ECO:0007669"/>
    <property type="project" value="TreeGrafter"/>
</dbReference>
<evidence type="ECO:0000313" key="4">
    <source>
        <dbReference type="Proteomes" id="UP000636793"/>
    </source>
</evidence>
<dbReference type="NCBIfam" id="NF005877">
    <property type="entry name" value="PRK07824.1"/>
    <property type="match status" value="1"/>
</dbReference>
<dbReference type="EMBL" id="BMHI01000006">
    <property type="protein sequence ID" value="GGB42792.1"/>
    <property type="molecule type" value="Genomic_DNA"/>
</dbReference>
<evidence type="ECO:0000313" key="3">
    <source>
        <dbReference type="EMBL" id="GGB42792.1"/>
    </source>
</evidence>
<dbReference type="Gene3D" id="3.30.300.30">
    <property type="match status" value="1"/>
</dbReference>
<reference evidence="3" key="2">
    <citation type="submission" date="2020-09" db="EMBL/GenBank/DDBJ databases">
        <authorList>
            <person name="Sun Q."/>
            <person name="Zhou Y."/>
        </authorList>
    </citation>
    <scope>NUCLEOTIDE SEQUENCE</scope>
    <source>
        <strain evidence="3">CGMCC 1.15085</strain>
    </source>
</reference>
<dbReference type="InterPro" id="IPR045851">
    <property type="entry name" value="AMP-bd_C_sf"/>
</dbReference>
<protein>
    <submittedName>
        <fullName evidence="3">O-succinylbenzoic acid--CoA ligase</fullName>
    </submittedName>
</protein>
<proteinExistence type="predicted"/>
<dbReference type="PANTHER" id="PTHR43201">
    <property type="entry name" value="ACYL-COA SYNTHETASE"/>
    <property type="match status" value="1"/>
</dbReference>
<reference evidence="3" key="1">
    <citation type="journal article" date="2014" name="Int. J. Syst. Evol. Microbiol.">
        <title>Complete genome sequence of Corynebacterium casei LMG S-19264T (=DSM 44701T), isolated from a smear-ripened cheese.</title>
        <authorList>
            <consortium name="US DOE Joint Genome Institute (JGI-PGF)"/>
            <person name="Walter F."/>
            <person name="Albersmeier A."/>
            <person name="Kalinowski J."/>
            <person name="Ruckert C."/>
        </authorList>
    </citation>
    <scope>NUCLEOTIDE SEQUENCE</scope>
    <source>
        <strain evidence="3">CGMCC 1.15085</strain>
    </source>
</reference>
<dbReference type="InterPro" id="IPR042099">
    <property type="entry name" value="ANL_N_sf"/>
</dbReference>